<dbReference type="Gene3D" id="1.25.40.20">
    <property type="entry name" value="Ankyrin repeat-containing domain"/>
    <property type="match status" value="1"/>
</dbReference>
<evidence type="ECO:0000313" key="5">
    <source>
        <dbReference type="Proteomes" id="UP001498771"/>
    </source>
</evidence>
<accession>A0ABR1F873</accession>
<dbReference type="PROSITE" id="PS50297">
    <property type="entry name" value="ANK_REP_REGION"/>
    <property type="match status" value="1"/>
</dbReference>
<organism evidence="4 5">
    <name type="scientific">Myxozyma melibiosi</name>
    <dbReference type="NCBI Taxonomy" id="54550"/>
    <lineage>
        <taxon>Eukaryota</taxon>
        <taxon>Fungi</taxon>
        <taxon>Dikarya</taxon>
        <taxon>Ascomycota</taxon>
        <taxon>Saccharomycotina</taxon>
        <taxon>Lipomycetes</taxon>
        <taxon>Lipomycetales</taxon>
        <taxon>Lipomycetaceae</taxon>
        <taxon>Myxozyma</taxon>
    </lineage>
</organism>
<dbReference type="GeneID" id="90039546"/>
<evidence type="ECO:0000256" key="1">
    <source>
        <dbReference type="ARBA" id="ARBA00022737"/>
    </source>
</evidence>
<evidence type="ECO:0000313" key="4">
    <source>
        <dbReference type="EMBL" id="KAK7206048.1"/>
    </source>
</evidence>
<dbReference type="InterPro" id="IPR036770">
    <property type="entry name" value="Ankyrin_rpt-contain_sf"/>
</dbReference>
<comment type="caution">
    <text evidence="4">The sequence shown here is derived from an EMBL/GenBank/DDBJ whole genome shotgun (WGS) entry which is preliminary data.</text>
</comment>
<dbReference type="Pfam" id="PF12796">
    <property type="entry name" value="Ank_2"/>
    <property type="match status" value="1"/>
</dbReference>
<dbReference type="InterPro" id="IPR002110">
    <property type="entry name" value="Ankyrin_rpt"/>
</dbReference>
<keyword evidence="5" id="KW-1185">Reference proteome</keyword>
<feature type="repeat" description="ANK" evidence="3">
    <location>
        <begin position="34"/>
        <end position="66"/>
    </location>
</feature>
<keyword evidence="2 3" id="KW-0040">ANK repeat</keyword>
<dbReference type="SUPFAM" id="SSF48403">
    <property type="entry name" value="Ankyrin repeat"/>
    <property type="match status" value="1"/>
</dbReference>
<gene>
    <name evidence="4" type="ORF">BZA70DRAFT_288439</name>
</gene>
<dbReference type="EMBL" id="JBBJBU010000003">
    <property type="protein sequence ID" value="KAK7206048.1"/>
    <property type="molecule type" value="Genomic_DNA"/>
</dbReference>
<dbReference type="PROSITE" id="PS50088">
    <property type="entry name" value="ANK_REPEAT"/>
    <property type="match status" value="1"/>
</dbReference>
<proteinExistence type="predicted"/>
<sequence>MAANLWLAASDNDIRAVEALLVTGTNTANDKDPHGYTALHAAASYGHHDLLRLLVKRGGDVNILDEDGETPLFVVEKVETAKVLIEELGADWKVKNDEGVTAREKLQKDVEEDGEPFEEVVGYLKGLEDGTEAGDEGIESMQRRIADAIPSGSGMSVSIQRESVRRLVEEAVRLQLGDGRTEEERSVRRKV</sequence>
<dbReference type="RefSeq" id="XP_064769081.1">
    <property type="nucleotide sequence ID" value="XM_064914034.1"/>
</dbReference>
<evidence type="ECO:0000256" key="2">
    <source>
        <dbReference type="ARBA" id="ARBA00023043"/>
    </source>
</evidence>
<dbReference type="SMART" id="SM00248">
    <property type="entry name" value="ANK"/>
    <property type="match status" value="1"/>
</dbReference>
<protein>
    <submittedName>
        <fullName evidence="4">Ankyrin repeat-containing domain protein</fullName>
    </submittedName>
</protein>
<name>A0ABR1F873_9ASCO</name>
<reference evidence="4 5" key="1">
    <citation type="submission" date="2024-03" db="EMBL/GenBank/DDBJ databases">
        <title>Genome-scale model development and genomic sequencing of the oleaginous clade Lipomyces.</title>
        <authorList>
            <consortium name="Lawrence Berkeley National Laboratory"/>
            <person name="Czajka J.J."/>
            <person name="Han Y."/>
            <person name="Kim J."/>
            <person name="Mondo S.J."/>
            <person name="Hofstad B.A."/>
            <person name="Robles A."/>
            <person name="Haridas S."/>
            <person name="Riley R."/>
            <person name="LaButti K."/>
            <person name="Pangilinan J."/>
            <person name="Andreopoulos W."/>
            <person name="Lipzen A."/>
            <person name="Yan J."/>
            <person name="Wang M."/>
            <person name="Ng V."/>
            <person name="Grigoriev I.V."/>
            <person name="Spatafora J.W."/>
            <person name="Magnuson J.K."/>
            <person name="Baker S.E."/>
            <person name="Pomraning K.R."/>
        </authorList>
    </citation>
    <scope>NUCLEOTIDE SEQUENCE [LARGE SCALE GENOMIC DNA]</scope>
    <source>
        <strain evidence="4 5">Phaff 52-87</strain>
    </source>
</reference>
<dbReference type="Proteomes" id="UP001498771">
    <property type="component" value="Unassembled WGS sequence"/>
</dbReference>
<evidence type="ECO:0000256" key="3">
    <source>
        <dbReference type="PROSITE-ProRule" id="PRU00023"/>
    </source>
</evidence>
<keyword evidence="1" id="KW-0677">Repeat</keyword>
<dbReference type="PANTHER" id="PTHR24171">
    <property type="entry name" value="ANKYRIN REPEAT DOMAIN-CONTAINING PROTEIN 39-RELATED"/>
    <property type="match status" value="1"/>
</dbReference>